<evidence type="ECO:0000313" key="2">
    <source>
        <dbReference type="EMBL" id="KAJ7356024.1"/>
    </source>
</evidence>
<comment type="caution">
    <text evidence="2">The sequence shown here is derived from an EMBL/GenBank/DDBJ whole genome shotgun (WGS) entry which is preliminary data.</text>
</comment>
<feature type="region of interest" description="Disordered" evidence="1">
    <location>
        <begin position="30"/>
        <end position="66"/>
    </location>
</feature>
<evidence type="ECO:0000313" key="3">
    <source>
        <dbReference type="Proteomes" id="UP001163046"/>
    </source>
</evidence>
<sequence length="142" mass="16490">MKDQIPTKQFLARKRLSTISEWEEDDVVDRRTDTTVYKTHRRRSASRRSSANELQDSQSQSNATGAKLRRRRFKFIAVLRAAYSGCSESPLKGTPWEDHFGFGSVPLASTSSCPPRRNRKLRRQTSVKEEEECIDFWLKFFG</sequence>
<proteinExistence type="predicted"/>
<keyword evidence="3" id="KW-1185">Reference proteome</keyword>
<reference evidence="2" key="1">
    <citation type="submission" date="2023-01" db="EMBL/GenBank/DDBJ databases">
        <title>Genome assembly of the deep-sea coral Lophelia pertusa.</title>
        <authorList>
            <person name="Herrera S."/>
            <person name="Cordes E."/>
        </authorList>
    </citation>
    <scope>NUCLEOTIDE SEQUENCE</scope>
    <source>
        <strain evidence="2">USNM1676648</strain>
        <tissue evidence="2">Polyp</tissue>
    </source>
</reference>
<gene>
    <name evidence="2" type="ORF">OS493_027421</name>
</gene>
<dbReference type="AlphaFoldDB" id="A0A9W9YKV8"/>
<organism evidence="2 3">
    <name type="scientific">Desmophyllum pertusum</name>
    <dbReference type="NCBI Taxonomy" id="174260"/>
    <lineage>
        <taxon>Eukaryota</taxon>
        <taxon>Metazoa</taxon>
        <taxon>Cnidaria</taxon>
        <taxon>Anthozoa</taxon>
        <taxon>Hexacorallia</taxon>
        <taxon>Scleractinia</taxon>
        <taxon>Caryophylliina</taxon>
        <taxon>Caryophylliidae</taxon>
        <taxon>Desmophyllum</taxon>
    </lineage>
</organism>
<evidence type="ECO:0000256" key="1">
    <source>
        <dbReference type="SAM" id="MobiDB-lite"/>
    </source>
</evidence>
<accession>A0A9W9YKV8</accession>
<dbReference type="EMBL" id="MU827326">
    <property type="protein sequence ID" value="KAJ7356024.1"/>
    <property type="molecule type" value="Genomic_DNA"/>
</dbReference>
<feature type="compositionally biased region" description="Polar residues" evidence="1">
    <location>
        <begin position="52"/>
        <end position="64"/>
    </location>
</feature>
<name>A0A9W9YKV8_9CNID</name>
<dbReference type="Proteomes" id="UP001163046">
    <property type="component" value="Unassembled WGS sequence"/>
</dbReference>
<protein>
    <submittedName>
        <fullName evidence="2">Uncharacterized protein</fullName>
    </submittedName>
</protein>